<evidence type="ECO:0000313" key="3">
    <source>
        <dbReference type="Proteomes" id="UP000053831"/>
    </source>
</evidence>
<feature type="compositionally biased region" description="Basic residues" evidence="1">
    <location>
        <begin position="83"/>
        <end position="101"/>
    </location>
</feature>
<reference evidence="2 3" key="1">
    <citation type="submission" date="2015-07" db="EMBL/GenBank/DDBJ databases">
        <title>The genome of the fungus Escovopsis weberi, a specialized disease agent of ant agriculture.</title>
        <authorList>
            <person name="de Man T.J."/>
            <person name="Stajich J.E."/>
            <person name="Kubicek C.P."/>
            <person name="Chenthamara K."/>
            <person name="Atanasova L."/>
            <person name="Druzhinina I.S."/>
            <person name="Birnbaum S."/>
            <person name="Barribeau S.M."/>
            <person name="Teiling C."/>
            <person name="Suen G."/>
            <person name="Currie C."/>
            <person name="Gerardo N.M."/>
        </authorList>
    </citation>
    <scope>NUCLEOTIDE SEQUENCE [LARGE SCALE GENOMIC DNA]</scope>
</reference>
<protein>
    <submittedName>
        <fullName evidence="2">Uncharacterized protein</fullName>
    </submittedName>
</protein>
<proteinExistence type="predicted"/>
<comment type="caution">
    <text evidence="2">The sequence shown here is derived from an EMBL/GenBank/DDBJ whole genome shotgun (WGS) entry which is preliminary data.</text>
</comment>
<name>A0A0N0RTK5_ESCWE</name>
<accession>A0A0N0RTK5</accession>
<dbReference type="EMBL" id="LGSR01000018">
    <property type="protein sequence ID" value="KOS20122.1"/>
    <property type="molecule type" value="Genomic_DNA"/>
</dbReference>
<feature type="region of interest" description="Disordered" evidence="1">
    <location>
        <begin position="63"/>
        <end position="101"/>
    </location>
</feature>
<gene>
    <name evidence="2" type="ORF">ESCO_006309</name>
</gene>
<dbReference type="OrthoDB" id="3519400at2759"/>
<dbReference type="AlphaFoldDB" id="A0A0N0RTK5"/>
<evidence type="ECO:0000256" key="1">
    <source>
        <dbReference type="SAM" id="MobiDB-lite"/>
    </source>
</evidence>
<sequence length="101" mass="11485">MPSAYEYELFAPPRLLAFDPAASDLSIASYQHDWIQPVIAIDIEDEDLMFGGKTLSAWYEEDRSRLSGSGGGSGARDEQQQQRRGRARQRRQSLKKSKEHK</sequence>
<keyword evidence="3" id="KW-1185">Reference proteome</keyword>
<evidence type="ECO:0000313" key="2">
    <source>
        <dbReference type="EMBL" id="KOS20122.1"/>
    </source>
</evidence>
<dbReference type="STRING" id="150374.A0A0N0RTK5"/>
<organism evidence="2 3">
    <name type="scientific">Escovopsis weberi</name>
    <dbReference type="NCBI Taxonomy" id="150374"/>
    <lineage>
        <taxon>Eukaryota</taxon>
        <taxon>Fungi</taxon>
        <taxon>Dikarya</taxon>
        <taxon>Ascomycota</taxon>
        <taxon>Pezizomycotina</taxon>
        <taxon>Sordariomycetes</taxon>
        <taxon>Hypocreomycetidae</taxon>
        <taxon>Hypocreales</taxon>
        <taxon>Hypocreaceae</taxon>
        <taxon>Escovopsis</taxon>
    </lineage>
</organism>
<dbReference type="Proteomes" id="UP000053831">
    <property type="component" value="Unassembled WGS sequence"/>
</dbReference>